<evidence type="ECO:0000313" key="2">
    <source>
        <dbReference type="Proteomes" id="UP000031668"/>
    </source>
</evidence>
<reference evidence="1 2" key="1">
    <citation type="journal article" date="2014" name="Genome Biol. Evol.">
        <title>The genome of the myxosporean Thelohanellus kitauei shows adaptations to nutrient acquisition within its fish host.</title>
        <authorList>
            <person name="Yang Y."/>
            <person name="Xiong J."/>
            <person name="Zhou Z."/>
            <person name="Huo F."/>
            <person name="Miao W."/>
            <person name="Ran C."/>
            <person name="Liu Y."/>
            <person name="Zhang J."/>
            <person name="Feng J."/>
            <person name="Wang M."/>
            <person name="Wang M."/>
            <person name="Wang L."/>
            <person name="Yao B."/>
        </authorList>
    </citation>
    <scope>NUCLEOTIDE SEQUENCE [LARGE SCALE GENOMIC DNA]</scope>
    <source>
        <strain evidence="1">Wuqing</strain>
    </source>
</reference>
<protein>
    <submittedName>
        <fullName evidence="1">Uncharacterized protein</fullName>
    </submittedName>
</protein>
<sequence>METGLINKKHSHSSPKINRFLRGDGNLNTTDWNVKTHRFQENEYQLYNFNRREIHHLFKFHSQYLFCPRKTYVEMMTSLFMKLDVYCLPDLKLIQSNSSIQAE</sequence>
<accession>A0A0C2N5B5</accession>
<comment type="caution">
    <text evidence="1">The sequence shown here is derived from an EMBL/GenBank/DDBJ whole genome shotgun (WGS) entry which is preliminary data.</text>
</comment>
<keyword evidence="2" id="KW-1185">Reference proteome</keyword>
<proteinExistence type="predicted"/>
<dbReference type="AlphaFoldDB" id="A0A0C2N5B5"/>
<name>A0A0C2N5B5_THEKT</name>
<dbReference type="Proteomes" id="UP000031668">
    <property type="component" value="Unassembled WGS sequence"/>
</dbReference>
<gene>
    <name evidence="1" type="ORF">RF11_10636</name>
</gene>
<dbReference type="EMBL" id="JWZT01002598">
    <property type="protein sequence ID" value="KII69082.1"/>
    <property type="molecule type" value="Genomic_DNA"/>
</dbReference>
<organism evidence="1 2">
    <name type="scientific">Thelohanellus kitauei</name>
    <name type="common">Myxosporean</name>
    <dbReference type="NCBI Taxonomy" id="669202"/>
    <lineage>
        <taxon>Eukaryota</taxon>
        <taxon>Metazoa</taxon>
        <taxon>Cnidaria</taxon>
        <taxon>Myxozoa</taxon>
        <taxon>Myxosporea</taxon>
        <taxon>Bivalvulida</taxon>
        <taxon>Platysporina</taxon>
        <taxon>Myxobolidae</taxon>
        <taxon>Thelohanellus</taxon>
    </lineage>
</organism>
<evidence type="ECO:0000313" key="1">
    <source>
        <dbReference type="EMBL" id="KII69082.1"/>
    </source>
</evidence>